<evidence type="ECO:0000256" key="1">
    <source>
        <dbReference type="ARBA" id="ARBA00023015"/>
    </source>
</evidence>
<evidence type="ECO:0000256" key="2">
    <source>
        <dbReference type="ARBA" id="ARBA00023163"/>
    </source>
</evidence>
<evidence type="ECO:0000313" key="5">
    <source>
        <dbReference type="Proteomes" id="UP000026960"/>
    </source>
</evidence>
<protein>
    <submittedName>
        <fullName evidence="4">Uncharacterized protein</fullName>
    </submittedName>
</protein>
<keyword evidence="5" id="KW-1185">Reference proteome</keyword>
<reference evidence="4" key="2">
    <citation type="submission" date="2015-03" db="UniProtKB">
        <authorList>
            <consortium name="EnsemblPlants"/>
        </authorList>
    </citation>
    <scope>IDENTIFICATION</scope>
</reference>
<dbReference type="InterPro" id="IPR005202">
    <property type="entry name" value="TF_GRAS"/>
</dbReference>
<name>A0A0D3HI19_9ORYZ</name>
<dbReference type="eggNOG" id="ENOG502QPNC">
    <property type="taxonomic scope" value="Eukaryota"/>
</dbReference>
<evidence type="ECO:0000313" key="4">
    <source>
        <dbReference type="EnsemblPlants" id="OBART11G02570.1"/>
    </source>
</evidence>
<dbReference type="Proteomes" id="UP000026960">
    <property type="component" value="Chromosome 11"/>
</dbReference>
<dbReference type="Gramene" id="OBART11G02570.1">
    <property type="protein sequence ID" value="OBART11G02570.1"/>
    <property type="gene ID" value="OBART11G02570"/>
</dbReference>
<keyword evidence="1" id="KW-0805">Transcription regulation</keyword>
<dbReference type="PaxDb" id="65489-OBART11G02570.1"/>
<proteinExistence type="inferred from homology"/>
<evidence type="ECO:0000256" key="3">
    <source>
        <dbReference type="PROSITE-ProRule" id="PRU01191"/>
    </source>
</evidence>
<comment type="caution">
    <text evidence="3">Lacks conserved residue(s) required for the propagation of feature annotation.</text>
</comment>
<dbReference type="EnsemblPlants" id="OBART11G02570.1">
    <property type="protein sequence ID" value="OBART11G02570.1"/>
    <property type="gene ID" value="OBART11G02570"/>
</dbReference>
<dbReference type="STRING" id="65489.A0A0D3HI19"/>
<keyword evidence="2" id="KW-0804">Transcription</keyword>
<dbReference type="PROSITE" id="PS50985">
    <property type="entry name" value="GRAS"/>
    <property type="match status" value="1"/>
</dbReference>
<organism evidence="4">
    <name type="scientific">Oryza barthii</name>
    <dbReference type="NCBI Taxonomy" id="65489"/>
    <lineage>
        <taxon>Eukaryota</taxon>
        <taxon>Viridiplantae</taxon>
        <taxon>Streptophyta</taxon>
        <taxon>Embryophyta</taxon>
        <taxon>Tracheophyta</taxon>
        <taxon>Spermatophyta</taxon>
        <taxon>Magnoliopsida</taxon>
        <taxon>Liliopsida</taxon>
        <taxon>Poales</taxon>
        <taxon>Poaceae</taxon>
        <taxon>BOP clade</taxon>
        <taxon>Oryzoideae</taxon>
        <taxon>Oryzeae</taxon>
        <taxon>Oryzinae</taxon>
        <taxon>Oryza</taxon>
    </lineage>
</organism>
<sequence>MRIETLREQGMRRLPPAVLELEASLLDLGMAAGGEQRSWVRFREKRRSAAAAAERARVERVLLGEEIRGVVACEGAERVERHERARQWAARMEAVGMERVGLSYSGAMEARKLLQSCGWAGPYEVRHDAGGHGFFFCWHKRPLYAVTAWRPAASRRGHTRS</sequence>
<accession>A0A0D3HI19</accession>
<comment type="similarity">
    <text evidence="3">Belongs to the GRAS family.</text>
</comment>
<dbReference type="Pfam" id="PF03514">
    <property type="entry name" value="GRAS"/>
    <property type="match status" value="1"/>
</dbReference>
<dbReference type="PANTHER" id="PTHR31636">
    <property type="entry name" value="OSJNBA0084A10.13 PROTEIN-RELATED"/>
    <property type="match status" value="1"/>
</dbReference>
<dbReference type="AlphaFoldDB" id="A0A0D3HI19"/>
<reference evidence="4" key="1">
    <citation type="journal article" date="2009" name="Rice">
        <title>De Novo Next Generation Sequencing of Plant Genomes.</title>
        <authorList>
            <person name="Rounsley S."/>
            <person name="Marri P.R."/>
            <person name="Yu Y."/>
            <person name="He R."/>
            <person name="Sisneros N."/>
            <person name="Goicoechea J.L."/>
            <person name="Lee S.J."/>
            <person name="Angelova A."/>
            <person name="Kudrna D."/>
            <person name="Luo M."/>
            <person name="Affourtit J."/>
            <person name="Desany B."/>
            <person name="Knight J."/>
            <person name="Niazi F."/>
            <person name="Egholm M."/>
            <person name="Wing R.A."/>
        </authorList>
    </citation>
    <scope>NUCLEOTIDE SEQUENCE [LARGE SCALE GENOMIC DNA]</scope>
    <source>
        <strain evidence="4">cv. IRGC 105608</strain>
    </source>
</reference>
<dbReference type="HOGENOM" id="CLU_1646282_0_0_1"/>
<feature type="region of interest" description="SAW" evidence="3">
    <location>
        <begin position="72"/>
        <end position="150"/>
    </location>
</feature>